<dbReference type="InterPro" id="IPR042099">
    <property type="entry name" value="ANL_N_sf"/>
</dbReference>
<dbReference type="PANTHER" id="PTHR24096:SF426">
    <property type="match status" value="1"/>
</dbReference>
<evidence type="ECO:0000259" key="4">
    <source>
        <dbReference type="Pfam" id="PF13193"/>
    </source>
</evidence>
<dbReference type="Pfam" id="PF13193">
    <property type="entry name" value="AMP-binding_C"/>
    <property type="match status" value="1"/>
</dbReference>
<dbReference type="PANTHER" id="PTHR24096">
    <property type="entry name" value="LONG-CHAIN-FATTY-ACID--COA LIGASE"/>
    <property type="match status" value="1"/>
</dbReference>
<organism evidence="5 6">
    <name type="scientific">Amblyomma americanum</name>
    <name type="common">Lone star tick</name>
    <dbReference type="NCBI Taxonomy" id="6943"/>
    <lineage>
        <taxon>Eukaryota</taxon>
        <taxon>Metazoa</taxon>
        <taxon>Ecdysozoa</taxon>
        <taxon>Arthropoda</taxon>
        <taxon>Chelicerata</taxon>
        <taxon>Arachnida</taxon>
        <taxon>Acari</taxon>
        <taxon>Parasitiformes</taxon>
        <taxon>Ixodida</taxon>
        <taxon>Ixodoidea</taxon>
        <taxon>Ixodidae</taxon>
        <taxon>Amblyomminae</taxon>
        <taxon>Amblyomma</taxon>
    </lineage>
</organism>
<sequence>MATVLKSPFSKNQGALDVHRNFGGYLLDHLRRHHNSRWINATTHEEQTYGEVADQVAAVHAALHRLGIGAGDLICILVASRAELLPMLLGAACANVGCAYEDPGYSVDVLVEWMKSFEFAAICCQPDRTDEALELRAKLPTVKHIIALGEPASRTPGIRGTIVSWSQLMKIGREAHCSGPPSVEYQNNRICYTNSTSGTTGKPKIVVHNHDSLVASVSANSHPQHMGLTTDDVMLCTSSLGHVYALFDCVSKAIVQGASTAFLESSNIEVLLEALQKHKVTALSTVPYVAQCLLDHPQRSSYNLGHLRYVTTATNYISESVAKRLFQELRLKSYIQLYGQTEIVFIAGGLRDGPPRFTSIGRLGMGLEAMVVDTETREPLGPRQQGELVLRGPGLMRGYWGRLIESVTDAGGWYRTGDECYFDEEGWLYLVQRMSEFIFYRSTKIPPAYIEAALVQCPAVKDCAVVGLPHPEDGQLPHAVIVPKPESRHLGPEHYLQFVEASVPKELRLQGGVTLVDEIPRNKLGKLVRRDLLEWVLERRANSNLK</sequence>
<reference evidence="5 6" key="1">
    <citation type="journal article" date="2023" name="Arcadia Sci">
        <title>De novo assembly of a long-read Amblyomma americanum tick genome.</title>
        <authorList>
            <person name="Chou S."/>
            <person name="Poskanzer K.E."/>
            <person name="Rollins M."/>
            <person name="Thuy-Boun P.S."/>
        </authorList>
    </citation>
    <scope>NUCLEOTIDE SEQUENCE [LARGE SCALE GENOMIC DNA]</scope>
    <source>
        <strain evidence="5">F_SG_1</strain>
        <tissue evidence="5">Salivary glands</tissue>
    </source>
</reference>
<evidence type="ECO:0000313" key="6">
    <source>
        <dbReference type="Proteomes" id="UP001321473"/>
    </source>
</evidence>
<dbReference type="Gene3D" id="3.30.300.30">
    <property type="match status" value="1"/>
</dbReference>
<dbReference type="AlphaFoldDB" id="A0AAQ4EGJ2"/>
<protein>
    <recommendedName>
        <fullName evidence="7">Acyl-coa synthetase</fullName>
    </recommendedName>
</protein>
<name>A0AAQ4EGJ2_AMBAM</name>
<evidence type="ECO:0000313" key="5">
    <source>
        <dbReference type="EMBL" id="KAK8773907.1"/>
    </source>
</evidence>
<dbReference type="SUPFAM" id="SSF56801">
    <property type="entry name" value="Acetyl-CoA synthetase-like"/>
    <property type="match status" value="1"/>
</dbReference>
<dbReference type="Pfam" id="PF00501">
    <property type="entry name" value="AMP-binding"/>
    <property type="match status" value="1"/>
</dbReference>
<evidence type="ECO:0000256" key="1">
    <source>
        <dbReference type="ARBA" id="ARBA00004275"/>
    </source>
</evidence>
<keyword evidence="6" id="KW-1185">Reference proteome</keyword>
<keyword evidence="2" id="KW-0576">Peroxisome</keyword>
<comment type="subcellular location">
    <subcellularLocation>
        <location evidence="1">Peroxisome</location>
    </subcellularLocation>
</comment>
<feature type="domain" description="AMP-dependent synthetase/ligase" evidence="3">
    <location>
        <begin position="33"/>
        <end position="400"/>
    </location>
</feature>
<dbReference type="InterPro" id="IPR025110">
    <property type="entry name" value="AMP-bd_C"/>
</dbReference>
<evidence type="ECO:0008006" key="7">
    <source>
        <dbReference type="Google" id="ProtNLM"/>
    </source>
</evidence>
<evidence type="ECO:0000256" key="2">
    <source>
        <dbReference type="ARBA" id="ARBA00023140"/>
    </source>
</evidence>
<gene>
    <name evidence="5" type="ORF">V5799_011560</name>
</gene>
<feature type="domain" description="AMP-binding enzyme C-terminal" evidence="4">
    <location>
        <begin position="450"/>
        <end position="526"/>
    </location>
</feature>
<dbReference type="Gene3D" id="3.40.50.12780">
    <property type="entry name" value="N-terminal domain of ligase-like"/>
    <property type="match status" value="1"/>
</dbReference>
<dbReference type="InterPro" id="IPR000873">
    <property type="entry name" value="AMP-dep_synth/lig_dom"/>
</dbReference>
<dbReference type="Proteomes" id="UP001321473">
    <property type="component" value="Unassembled WGS sequence"/>
</dbReference>
<accession>A0AAQ4EGJ2</accession>
<proteinExistence type="predicted"/>
<dbReference type="GO" id="GO:0003824">
    <property type="term" value="F:catalytic activity"/>
    <property type="evidence" value="ECO:0007669"/>
    <property type="project" value="UniProtKB-ARBA"/>
</dbReference>
<dbReference type="EMBL" id="JARKHS020016094">
    <property type="protein sequence ID" value="KAK8773907.1"/>
    <property type="molecule type" value="Genomic_DNA"/>
</dbReference>
<comment type="caution">
    <text evidence="5">The sequence shown here is derived from an EMBL/GenBank/DDBJ whole genome shotgun (WGS) entry which is preliminary data.</text>
</comment>
<dbReference type="GO" id="GO:0005777">
    <property type="term" value="C:peroxisome"/>
    <property type="evidence" value="ECO:0007669"/>
    <property type="project" value="UniProtKB-SubCell"/>
</dbReference>
<evidence type="ECO:0000259" key="3">
    <source>
        <dbReference type="Pfam" id="PF00501"/>
    </source>
</evidence>
<dbReference type="InterPro" id="IPR045851">
    <property type="entry name" value="AMP-bd_C_sf"/>
</dbReference>